<dbReference type="Proteomes" id="UP000594263">
    <property type="component" value="Unplaced"/>
</dbReference>
<reference evidence="2" key="1">
    <citation type="submission" date="2021-01" db="UniProtKB">
        <authorList>
            <consortium name="EnsemblPlants"/>
        </authorList>
    </citation>
    <scope>IDENTIFICATION</scope>
</reference>
<dbReference type="Gramene" id="Kaladp0840s0028.1.v1.1">
    <property type="protein sequence ID" value="Kaladp0840s0028.1.v1.1.CDS.1"/>
    <property type="gene ID" value="Kaladp0840s0028.v1.1"/>
</dbReference>
<protein>
    <submittedName>
        <fullName evidence="2">Uncharacterized protein</fullName>
    </submittedName>
</protein>
<name>A0A7N0VG52_KALFE</name>
<dbReference type="OMA" id="MVSVMRQ"/>
<evidence type="ECO:0000313" key="3">
    <source>
        <dbReference type="Proteomes" id="UP000594263"/>
    </source>
</evidence>
<evidence type="ECO:0000313" key="2">
    <source>
        <dbReference type="EnsemblPlants" id="Kaladp0840s0028.1.v1.1.CDS.1"/>
    </source>
</evidence>
<organism evidence="2 3">
    <name type="scientific">Kalanchoe fedtschenkoi</name>
    <name type="common">Lavender scallops</name>
    <name type="synonym">South American air plant</name>
    <dbReference type="NCBI Taxonomy" id="63787"/>
    <lineage>
        <taxon>Eukaryota</taxon>
        <taxon>Viridiplantae</taxon>
        <taxon>Streptophyta</taxon>
        <taxon>Embryophyta</taxon>
        <taxon>Tracheophyta</taxon>
        <taxon>Spermatophyta</taxon>
        <taxon>Magnoliopsida</taxon>
        <taxon>eudicotyledons</taxon>
        <taxon>Gunneridae</taxon>
        <taxon>Pentapetalae</taxon>
        <taxon>Saxifragales</taxon>
        <taxon>Crassulaceae</taxon>
        <taxon>Kalanchoe</taxon>
    </lineage>
</organism>
<accession>A0A7N0VG52</accession>
<sequence>MASSRIARYATEVAPAQMVSVMRQRANKMLDTIQEEEIHASGTSISTSNNSNGSIVPGSPSVDSFRQRRES</sequence>
<dbReference type="AlphaFoldDB" id="A0A7N0VG52"/>
<feature type="region of interest" description="Disordered" evidence="1">
    <location>
        <begin position="37"/>
        <end position="71"/>
    </location>
</feature>
<evidence type="ECO:0000256" key="1">
    <source>
        <dbReference type="SAM" id="MobiDB-lite"/>
    </source>
</evidence>
<dbReference type="PANTHER" id="PTHR35101:SF12">
    <property type="entry name" value="OS02G0162600 PROTEIN"/>
    <property type="match status" value="1"/>
</dbReference>
<keyword evidence="3" id="KW-1185">Reference proteome</keyword>
<proteinExistence type="predicted"/>
<dbReference type="PANTHER" id="PTHR35101">
    <property type="entry name" value="OS02G0162600 PROTEIN"/>
    <property type="match status" value="1"/>
</dbReference>
<feature type="compositionally biased region" description="Low complexity" evidence="1">
    <location>
        <begin position="41"/>
        <end position="55"/>
    </location>
</feature>
<dbReference type="EnsemblPlants" id="Kaladp0840s0028.1.v1.1">
    <property type="protein sequence ID" value="Kaladp0840s0028.1.v1.1.CDS.1"/>
    <property type="gene ID" value="Kaladp0840s0028.v1.1"/>
</dbReference>